<feature type="region of interest" description="Disordered" evidence="1">
    <location>
        <begin position="158"/>
        <end position="185"/>
    </location>
</feature>
<evidence type="ECO:0000259" key="2">
    <source>
        <dbReference type="SMART" id="SM00465"/>
    </source>
</evidence>
<reference evidence="3" key="1">
    <citation type="submission" date="2021-01" db="EMBL/GenBank/DDBJ databases">
        <title>Phytophthora aleatoria, a newly-described species from Pinus radiata is distinct from Phytophthora cactorum isolates based on comparative genomics.</title>
        <authorList>
            <person name="Mcdougal R."/>
            <person name="Panda P."/>
            <person name="Williams N."/>
            <person name="Studholme D.J."/>
        </authorList>
    </citation>
    <scope>NUCLEOTIDE SEQUENCE</scope>
    <source>
        <strain evidence="3">NZFS 3830</strain>
    </source>
</reference>
<evidence type="ECO:0000256" key="1">
    <source>
        <dbReference type="SAM" id="MobiDB-lite"/>
    </source>
</evidence>
<dbReference type="InterPro" id="IPR000305">
    <property type="entry name" value="GIY-YIG_endonuc"/>
</dbReference>
<dbReference type="SMART" id="SM00465">
    <property type="entry name" value="GIYc"/>
    <property type="match status" value="1"/>
</dbReference>
<proteinExistence type="predicted"/>
<accession>A0A8T1TLL8</accession>
<evidence type="ECO:0000313" key="4">
    <source>
        <dbReference type="Proteomes" id="UP000688947"/>
    </source>
</evidence>
<name>A0A8T1TLL8_9STRA</name>
<dbReference type="Proteomes" id="UP000688947">
    <property type="component" value="Unassembled WGS sequence"/>
</dbReference>
<dbReference type="Pfam" id="PF01541">
    <property type="entry name" value="GIY-YIG"/>
    <property type="match status" value="1"/>
</dbReference>
<dbReference type="AlphaFoldDB" id="A0A8T1TLL8"/>
<sequence>MIGHIYRIQHTQSNIVYVGSTFNEVKHRWQQHKRVFQKWRDDDEPCAAVIYPHMLEHGAEQFKCILIKSYDVIDRLHLEVYETLWIKKLKACNKNLPFAIKKMTDKAAYIKDRENRCAKVIAYAAANKDKISQRMRAYRIKNEDNIKAKKSESFARECGGRWSKGHGKPRHDRTKRHLDWLASRS</sequence>
<protein>
    <recommendedName>
        <fullName evidence="2">GIY-YIG domain-containing protein</fullName>
    </recommendedName>
</protein>
<comment type="caution">
    <text evidence="3">The sequence shown here is derived from an EMBL/GenBank/DDBJ whole genome shotgun (WGS) entry which is preliminary data.</text>
</comment>
<evidence type="ECO:0000313" key="3">
    <source>
        <dbReference type="EMBL" id="KAG6942678.1"/>
    </source>
</evidence>
<dbReference type="EMBL" id="JAENGZ010002862">
    <property type="protein sequence ID" value="KAG6942678.1"/>
    <property type="molecule type" value="Genomic_DNA"/>
</dbReference>
<gene>
    <name evidence="3" type="ORF">JG687_00018919</name>
</gene>
<feature type="domain" description="GIY-YIG" evidence="2">
    <location>
        <begin position="2"/>
        <end position="102"/>
    </location>
</feature>
<feature type="compositionally biased region" description="Basic residues" evidence="1">
    <location>
        <begin position="163"/>
        <end position="176"/>
    </location>
</feature>
<dbReference type="OrthoDB" id="91490at2759"/>
<organism evidence="3 4">
    <name type="scientific">Phytophthora cactorum</name>
    <dbReference type="NCBI Taxonomy" id="29920"/>
    <lineage>
        <taxon>Eukaryota</taxon>
        <taxon>Sar</taxon>
        <taxon>Stramenopiles</taxon>
        <taxon>Oomycota</taxon>
        <taxon>Peronosporomycetes</taxon>
        <taxon>Peronosporales</taxon>
        <taxon>Peronosporaceae</taxon>
        <taxon>Phytophthora</taxon>
    </lineage>
</organism>